<organism evidence="2 3">
    <name type="scientific">Ambispora gerdemannii</name>
    <dbReference type="NCBI Taxonomy" id="144530"/>
    <lineage>
        <taxon>Eukaryota</taxon>
        <taxon>Fungi</taxon>
        <taxon>Fungi incertae sedis</taxon>
        <taxon>Mucoromycota</taxon>
        <taxon>Glomeromycotina</taxon>
        <taxon>Glomeromycetes</taxon>
        <taxon>Archaeosporales</taxon>
        <taxon>Ambisporaceae</taxon>
        <taxon>Ambispora</taxon>
    </lineage>
</organism>
<name>A0A9N9HK44_9GLOM</name>
<proteinExistence type="predicted"/>
<evidence type="ECO:0000256" key="1">
    <source>
        <dbReference type="SAM" id="MobiDB-lite"/>
    </source>
</evidence>
<accession>A0A9N9HK44</accession>
<sequence>KLKSFFQIDGTNILKLHLKNYIHERITYHQYGTPASEDSQRTRDHFLNEYLRQLNEDIYYFGEQYIQPIYDNTATELFEIEERQRNESSLFASSSEGSNKDINEEQFDHELTIERIPTPIISQETSDQPNDSLESLSKFDEIAKKGAELAVRIQNEINKLKTMTTFNQTDEWGNPFVREEIGFRSEEEENNQHFQQSSFAKEANRGSRQPDPELIDKPSKQASNKGKQKYQEESSKKNNKKH</sequence>
<dbReference type="Proteomes" id="UP000789831">
    <property type="component" value="Unassembled WGS sequence"/>
</dbReference>
<feature type="non-terminal residue" evidence="2">
    <location>
        <position position="242"/>
    </location>
</feature>
<keyword evidence="3" id="KW-1185">Reference proteome</keyword>
<dbReference type="EMBL" id="CAJVPL010016787">
    <property type="protein sequence ID" value="CAG8696504.1"/>
    <property type="molecule type" value="Genomic_DNA"/>
</dbReference>
<feature type="region of interest" description="Disordered" evidence="1">
    <location>
        <begin position="183"/>
        <end position="242"/>
    </location>
</feature>
<comment type="caution">
    <text evidence="2">The sequence shown here is derived from an EMBL/GenBank/DDBJ whole genome shotgun (WGS) entry which is preliminary data.</text>
</comment>
<evidence type="ECO:0000313" key="2">
    <source>
        <dbReference type="EMBL" id="CAG8696504.1"/>
    </source>
</evidence>
<protein>
    <submittedName>
        <fullName evidence="2">5115_t:CDS:1</fullName>
    </submittedName>
</protein>
<gene>
    <name evidence="2" type="ORF">AGERDE_LOCUS13294</name>
</gene>
<feature type="compositionally biased region" description="Basic and acidic residues" evidence="1">
    <location>
        <begin position="202"/>
        <end position="219"/>
    </location>
</feature>
<feature type="non-terminal residue" evidence="2">
    <location>
        <position position="1"/>
    </location>
</feature>
<dbReference type="AlphaFoldDB" id="A0A9N9HK44"/>
<reference evidence="2" key="1">
    <citation type="submission" date="2021-06" db="EMBL/GenBank/DDBJ databases">
        <authorList>
            <person name="Kallberg Y."/>
            <person name="Tangrot J."/>
            <person name="Rosling A."/>
        </authorList>
    </citation>
    <scope>NUCLEOTIDE SEQUENCE</scope>
    <source>
        <strain evidence="2">MT106</strain>
    </source>
</reference>
<evidence type="ECO:0000313" key="3">
    <source>
        <dbReference type="Proteomes" id="UP000789831"/>
    </source>
</evidence>